<proteinExistence type="predicted"/>
<evidence type="ECO:0000313" key="3">
    <source>
        <dbReference type="Proteomes" id="UP001501509"/>
    </source>
</evidence>
<accession>A0ABN3PCR8</accession>
<organism evidence="2 3">
    <name type="scientific">Actinomadura fulvescens</name>
    <dbReference type="NCBI Taxonomy" id="46160"/>
    <lineage>
        <taxon>Bacteria</taxon>
        <taxon>Bacillati</taxon>
        <taxon>Actinomycetota</taxon>
        <taxon>Actinomycetes</taxon>
        <taxon>Streptosporangiales</taxon>
        <taxon>Thermomonosporaceae</taxon>
        <taxon>Actinomadura</taxon>
    </lineage>
</organism>
<evidence type="ECO:0000313" key="2">
    <source>
        <dbReference type="EMBL" id="GAA2575963.1"/>
    </source>
</evidence>
<name>A0ABN3PCR8_9ACTN</name>
<reference evidence="2 3" key="1">
    <citation type="journal article" date="2019" name="Int. J. Syst. Evol. Microbiol.">
        <title>The Global Catalogue of Microorganisms (GCM) 10K type strain sequencing project: providing services to taxonomists for standard genome sequencing and annotation.</title>
        <authorList>
            <consortium name="The Broad Institute Genomics Platform"/>
            <consortium name="The Broad Institute Genome Sequencing Center for Infectious Disease"/>
            <person name="Wu L."/>
            <person name="Ma J."/>
        </authorList>
    </citation>
    <scope>NUCLEOTIDE SEQUENCE [LARGE SCALE GENOMIC DNA]</scope>
    <source>
        <strain evidence="2 3">JCM 6833</strain>
    </source>
</reference>
<dbReference type="Proteomes" id="UP001501509">
    <property type="component" value="Unassembled WGS sequence"/>
</dbReference>
<keyword evidence="3" id="KW-1185">Reference proteome</keyword>
<dbReference type="EMBL" id="BAAATD010000001">
    <property type="protein sequence ID" value="GAA2575963.1"/>
    <property type="molecule type" value="Genomic_DNA"/>
</dbReference>
<feature type="region of interest" description="Disordered" evidence="1">
    <location>
        <begin position="72"/>
        <end position="118"/>
    </location>
</feature>
<evidence type="ECO:0000256" key="1">
    <source>
        <dbReference type="SAM" id="MobiDB-lite"/>
    </source>
</evidence>
<feature type="compositionally biased region" description="Basic residues" evidence="1">
    <location>
        <begin position="76"/>
        <end position="89"/>
    </location>
</feature>
<comment type="caution">
    <text evidence="2">The sequence shown here is derived from an EMBL/GenBank/DDBJ whole genome shotgun (WGS) entry which is preliminary data.</text>
</comment>
<gene>
    <name evidence="2" type="ORF">GCM10010411_05370</name>
</gene>
<feature type="region of interest" description="Disordered" evidence="1">
    <location>
        <begin position="1"/>
        <end position="47"/>
    </location>
</feature>
<protein>
    <submittedName>
        <fullName evidence="2">Uncharacterized protein</fullName>
    </submittedName>
</protein>
<sequence>MSWNEPVGSYGSDGAAGLVRPGSRLSGRASSADPEAGPTPSAASQFPSALESGAVRIASARIVFRSLLDTVPGKSVSRRGGRLTRRHSAGRHERGGPADAVAGWRVVSQEVRRGGGGR</sequence>